<dbReference type="RefSeq" id="WP_321389644.1">
    <property type="nucleotide sequence ID" value="NZ_CP139487.1"/>
</dbReference>
<dbReference type="Proteomes" id="UP001324634">
    <property type="component" value="Chromosome"/>
</dbReference>
<organism evidence="2 3">
    <name type="scientific">Peredibacter starrii</name>
    <dbReference type="NCBI Taxonomy" id="28202"/>
    <lineage>
        <taxon>Bacteria</taxon>
        <taxon>Pseudomonadati</taxon>
        <taxon>Bdellovibrionota</taxon>
        <taxon>Bacteriovoracia</taxon>
        <taxon>Bacteriovoracales</taxon>
        <taxon>Bacteriovoracaceae</taxon>
        <taxon>Peredibacter</taxon>
    </lineage>
</organism>
<dbReference type="EMBL" id="CP139487">
    <property type="protein sequence ID" value="WPU63260.1"/>
    <property type="molecule type" value="Genomic_DNA"/>
</dbReference>
<keyword evidence="3" id="KW-1185">Reference proteome</keyword>
<reference evidence="2 3" key="1">
    <citation type="submission" date="2023-11" db="EMBL/GenBank/DDBJ databases">
        <title>Peredibacter starrii A3.12.</title>
        <authorList>
            <person name="Mitchell R.J."/>
        </authorList>
    </citation>
    <scope>NUCLEOTIDE SEQUENCE [LARGE SCALE GENOMIC DNA]</scope>
    <source>
        <strain evidence="2 3">A3.12</strain>
    </source>
</reference>
<proteinExistence type="predicted"/>
<dbReference type="AlphaFoldDB" id="A0AAX4HJ55"/>
<feature type="domain" description="DUF4340" evidence="1">
    <location>
        <begin position="83"/>
        <end position="249"/>
    </location>
</feature>
<dbReference type="InterPro" id="IPR025641">
    <property type="entry name" value="DUF4340"/>
</dbReference>
<accession>A0AAX4HJ55</accession>
<dbReference type="Pfam" id="PF14238">
    <property type="entry name" value="DUF4340"/>
    <property type="match status" value="1"/>
</dbReference>
<sequence length="331" mass="37342">MKALLRPSLSTFLVAFFFLILLFLGLFAEVFESQTPEVDIAQIYANPVPVNELQSLKTLKLSNKHGSFLFENTDPQGNLAGPWQMLEPQALRVKGDVVAKIIDALNVIRVRNFHRLEPINITSFSLDNPTLTLLFTNTRDKSFEIKMGLINPIDNSAYLSLSSQDQIYQIDPIEMTLESYDLAQLVESKVFAVNLDSLASLEVYGNNTLDLKLLKKDDQWVDQSGVVLAEAKVKRFFERLEDMKSFSILDKLNTDQQIFMEKVMATPEFSLKLISASGVRTYIIAPIKGQIPGMNVVKSDTYALSTDEKQSFVLIDKDQLRMLSTKSSELK</sequence>
<protein>
    <submittedName>
        <fullName evidence="2">DUF4340 domain-containing protein</fullName>
    </submittedName>
</protein>
<gene>
    <name evidence="2" type="ORF">SOO65_11245</name>
</gene>
<evidence type="ECO:0000313" key="2">
    <source>
        <dbReference type="EMBL" id="WPU63260.1"/>
    </source>
</evidence>
<name>A0AAX4HJ55_9BACT</name>
<dbReference type="KEGG" id="psti:SOO65_11245"/>
<evidence type="ECO:0000259" key="1">
    <source>
        <dbReference type="Pfam" id="PF14238"/>
    </source>
</evidence>
<evidence type="ECO:0000313" key="3">
    <source>
        <dbReference type="Proteomes" id="UP001324634"/>
    </source>
</evidence>